<reference evidence="6" key="1">
    <citation type="submission" date="2016-11" db="EMBL/GenBank/DDBJ databases">
        <authorList>
            <person name="Jaros S."/>
            <person name="Januszkiewicz K."/>
            <person name="Wedrychowicz H."/>
        </authorList>
    </citation>
    <scope>NUCLEOTIDE SEQUENCE [LARGE SCALE GENOMIC DNA]</scope>
    <source>
        <strain evidence="6">DSM 7057</strain>
    </source>
</reference>
<dbReference type="NCBIfam" id="TIGR01543">
    <property type="entry name" value="proheadase_HK97"/>
    <property type="match status" value="1"/>
</dbReference>
<dbReference type="Proteomes" id="UP000182680">
    <property type="component" value="Unassembled WGS sequence"/>
</dbReference>
<keyword evidence="1" id="KW-1188">Viral release from host cell</keyword>
<dbReference type="InterPro" id="IPR054613">
    <property type="entry name" value="Peptidase_S78_dom"/>
</dbReference>
<protein>
    <recommendedName>
        <fullName evidence="4">Prohead serine protease domain-containing protein</fullName>
    </recommendedName>
</protein>
<evidence type="ECO:0000256" key="1">
    <source>
        <dbReference type="ARBA" id="ARBA00022612"/>
    </source>
</evidence>
<dbReference type="AlphaFoldDB" id="A0AA94HU74"/>
<dbReference type="GO" id="GO:0008233">
    <property type="term" value="F:peptidase activity"/>
    <property type="evidence" value="ECO:0007669"/>
    <property type="project" value="UniProtKB-KW"/>
</dbReference>
<keyword evidence="3" id="KW-0378">Hydrolase</keyword>
<evidence type="ECO:0000313" key="6">
    <source>
        <dbReference type="Proteomes" id="UP000182680"/>
    </source>
</evidence>
<dbReference type="RefSeq" id="WP_072312255.1">
    <property type="nucleotide sequence ID" value="NZ_FPIW01000050.1"/>
</dbReference>
<dbReference type="GO" id="GO:0006508">
    <property type="term" value="P:proteolysis"/>
    <property type="evidence" value="ECO:0007669"/>
    <property type="project" value="UniProtKB-KW"/>
</dbReference>
<dbReference type="EMBL" id="FPIW01000050">
    <property type="protein sequence ID" value="SFW64148.1"/>
    <property type="molecule type" value="Genomic_DNA"/>
</dbReference>
<evidence type="ECO:0000256" key="3">
    <source>
        <dbReference type="ARBA" id="ARBA00022801"/>
    </source>
</evidence>
<proteinExistence type="predicted"/>
<evidence type="ECO:0000313" key="5">
    <source>
        <dbReference type="EMBL" id="SFW64148.1"/>
    </source>
</evidence>
<organism evidence="5 6">
    <name type="scientific">Desulfovibrio desulfuricans</name>
    <dbReference type="NCBI Taxonomy" id="876"/>
    <lineage>
        <taxon>Bacteria</taxon>
        <taxon>Pseudomonadati</taxon>
        <taxon>Thermodesulfobacteriota</taxon>
        <taxon>Desulfovibrionia</taxon>
        <taxon>Desulfovibrionales</taxon>
        <taxon>Desulfovibrionaceae</taxon>
        <taxon>Desulfovibrio</taxon>
    </lineage>
</organism>
<gene>
    <name evidence="5" type="ORF">SAMN02910291_02251</name>
</gene>
<sequence>MQRLNCSLKELKFASGGTDAEQMTFSGYGAVFGNVDAYGDVILPGAFTQSLTDAGAGKAAWPVMLLQHGGLGLGAQDLTPIGIWTDIAEDEVGLRVTGRLAETPRGREVHSLMRMEPRPAIDGLSIGYVAREWTPGGKPGEPRRRLKRIELIEISPVTFPANARARVDQVKGVPDIRFAERALREAGFSRSQAKAVLAEGFKALPLRDAEDAHNGGADAVAALLRRNIATIKTSARR</sequence>
<evidence type="ECO:0000256" key="2">
    <source>
        <dbReference type="ARBA" id="ARBA00022670"/>
    </source>
</evidence>
<keyword evidence="2" id="KW-0645">Protease</keyword>
<accession>A0AA94HU74</accession>
<evidence type="ECO:0000259" key="4">
    <source>
        <dbReference type="Pfam" id="PF04586"/>
    </source>
</evidence>
<comment type="caution">
    <text evidence="5">The sequence shown here is derived from an EMBL/GenBank/DDBJ whole genome shotgun (WGS) entry which is preliminary data.</text>
</comment>
<dbReference type="Pfam" id="PF04586">
    <property type="entry name" value="Peptidase_S78"/>
    <property type="match status" value="1"/>
</dbReference>
<dbReference type="InterPro" id="IPR006433">
    <property type="entry name" value="Prohead_protease"/>
</dbReference>
<name>A0AA94HU74_DESDE</name>
<feature type="domain" description="Prohead serine protease" evidence="4">
    <location>
        <begin position="18"/>
        <end position="169"/>
    </location>
</feature>